<dbReference type="InterPro" id="IPR051906">
    <property type="entry name" value="TolC-like"/>
</dbReference>
<feature type="coiled-coil region" evidence="8">
    <location>
        <begin position="332"/>
        <end position="359"/>
    </location>
</feature>
<comment type="caution">
    <text evidence="9">The sequence shown here is derived from an EMBL/GenBank/DDBJ whole genome shotgun (WGS) entry which is preliminary data.</text>
</comment>
<comment type="subcellular location">
    <subcellularLocation>
        <location evidence="1">Cell outer membrane</location>
    </subcellularLocation>
</comment>
<dbReference type="SUPFAM" id="SSF56954">
    <property type="entry name" value="Outer membrane efflux proteins (OEP)"/>
    <property type="match status" value="1"/>
</dbReference>
<dbReference type="Proteomes" id="UP001156903">
    <property type="component" value="Unassembled WGS sequence"/>
</dbReference>
<keyword evidence="4" id="KW-1134">Transmembrane beta strand</keyword>
<evidence type="ECO:0000256" key="1">
    <source>
        <dbReference type="ARBA" id="ARBA00004442"/>
    </source>
</evidence>
<evidence type="ECO:0000256" key="5">
    <source>
        <dbReference type="ARBA" id="ARBA00022692"/>
    </source>
</evidence>
<gene>
    <name evidence="9" type="ORF">GCM10007935_19280</name>
</gene>
<dbReference type="Pfam" id="PF02321">
    <property type="entry name" value="OEP"/>
    <property type="match status" value="2"/>
</dbReference>
<evidence type="ECO:0000256" key="3">
    <source>
        <dbReference type="ARBA" id="ARBA00022448"/>
    </source>
</evidence>
<dbReference type="RefSeq" id="WP_284307612.1">
    <property type="nucleotide sequence ID" value="NZ_BSPB01000012.1"/>
</dbReference>
<keyword evidence="10" id="KW-1185">Reference proteome</keyword>
<dbReference type="PANTHER" id="PTHR30026:SF22">
    <property type="entry name" value="OUTER MEMBRANE EFFLUX PROTEIN"/>
    <property type="match status" value="1"/>
</dbReference>
<keyword evidence="8" id="KW-0175">Coiled coil</keyword>
<sequence length="498" mass="53900">MRPSVFKPPVRVVWLAIGLLAGPVHSADMVLARQMGTRSLIVSGQAVQVRQGLIRALGQHPEVLSARAAEETMGYQVDAARYARFPRLQLASGTGSTSAAVGGEKDYNVLSVSARMTLIDGGVIGSRIDAAEANSEASSAAVRSTQQKVALDALTAYMQVLRHDQKRAAAQRAIDALDELVRLEKRRVDLGATGENELRLALSRRATFAAKRQEFASQLAEARARFESYFGFVPDPSGLPDLALPAHWQALPTLEATWLVAQAQSSELAEARSRIDNAQALVRQQEAARFPSLDVVLAKTRDPRGVVYSDATRSGVELNWNFGNGFDLQLRIKSALAEVANQEARHEAARLNLQQLTSTAWNQAQAGRGKVEELGNAVREAGQVLQGRRRMLEVGREVLTQVLDAQVEYELQALDYLDAVADQRINELRVARVMGRLRPEDADVPWVGQIFAGHGQRTLALPAAPPPAAALAAAPAPGTEDTLAGLRLQPSYTLLAAR</sequence>
<dbReference type="InterPro" id="IPR003423">
    <property type="entry name" value="OMP_efflux"/>
</dbReference>
<dbReference type="EMBL" id="BSPB01000012">
    <property type="protein sequence ID" value="GLS14497.1"/>
    <property type="molecule type" value="Genomic_DNA"/>
</dbReference>
<evidence type="ECO:0000256" key="7">
    <source>
        <dbReference type="ARBA" id="ARBA00023237"/>
    </source>
</evidence>
<evidence type="ECO:0008006" key="11">
    <source>
        <dbReference type="Google" id="ProtNLM"/>
    </source>
</evidence>
<dbReference type="Gene3D" id="1.20.1600.10">
    <property type="entry name" value="Outer membrane efflux proteins (OEP)"/>
    <property type="match status" value="1"/>
</dbReference>
<evidence type="ECO:0000313" key="10">
    <source>
        <dbReference type="Proteomes" id="UP001156903"/>
    </source>
</evidence>
<reference evidence="10" key="1">
    <citation type="journal article" date="2019" name="Int. J. Syst. Evol. Microbiol.">
        <title>The Global Catalogue of Microorganisms (GCM) 10K type strain sequencing project: providing services to taxonomists for standard genome sequencing and annotation.</title>
        <authorList>
            <consortium name="The Broad Institute Genomics Platform"/>
            <consortium name="The Broad Institute Genome Sequencing Center for Infectious Disease"/>
            <person name="Wu L."/>
            <person name="Ma J."/>
        </authorList>
    </citation>
    <scope>NUCLEOTIDE SEQUENCE [LARGE SCALE GENOMIC DNA]</scope>
    <source>
        <strain evidence="10">NBRC 109341</strain>
    </source>
</reference>
<proteinExistence type="inferred from homology"/>
<keyword evidence="6" id="KW-0472">Membrane</keyword>
<evidence type="ECO:0000256" key="4">
    <source>
        <dbReference type="ARBA" id="ARBA00022452"/>
    </source>
</evidence>
<keyword evidence="5" id="KW-0812">Transmembrane</keyword>
<protein>
    <recommendedName>
        <fullName evidence="11">Transporter</fullName>
    </recommendedName>
</protein>
<feature type="coiled-coil region" evidence="8">
    <location>
        <begin position="261"/>
        <end position="288"/>
    </location>
</feature>
<evidence type="ECO:0000256" key="2">
    <source>
        <dbReference type="ARBA" id="ARBA00007613"/>
    </source>
</evidence>
<accession>A0ABQ6C3M7</accession>
<dbReference type="PANTHER" id="PTHR30026">
    <property type="entry name" value="OUTER MEMBRANE PROTEIN TOLC"/>
    <property type="match status" value="1"/>
</dbReference>
<evidence type="ECO:0000256" key="8">
    <source>
        <dbReference type="SAM" id="Coils"/>
    </source>
</evidence>
<keyword evidence="7" id="KW-0998">Cell outer membrane</keyword>
<keyword evidence="3" id="KW-0813">Transport</keyword>
<organism evidence="9 10">
    <name type="scientific">Hydrogenophaga electricum</name>
    <dbReference type="NCBI Taxonomy" id="1230953"/>
    <lineage>
        <taxon>Bacteria</taxon>
        <taxon>Pseudomonadati</taxon>
        <taxon>Pseudomonadota</taxon>
        <taxon>Betaproteobacteria</taxon>
        <taxon>Burkholderiales</taxon>
        <taxon>Comamonadaceae</taxon>
        <taxon>Hydrogenophaga</taxon>
    </lineage>
</organism>
<evidence type="ECO:0000313" key="9">
    <source>
        <dbReference type="EMBL" id="GLS14497.1"/>
    </source>
</evidence>
<evidence type="ECO:0000256" key="6">
    <source>
        <dbReference type="ARBA" id="ARBA00023136"/>
    </source>
</evidence>
<name>A0ABQ6C3M7_9BURK</name>
<comment type="similarity">
    <text evidence="2">Belongs to the outer membrane factor (OMF) (TC 1.B.17) family.</text>
</comment>